<dbReference type="AlphaFoldDB" id="F8BWP7"/>
<evidence type="ECO:0000256" key="8">
    <source>
        <dbReference type="SAM" id="Phobius"/>
    </source>
</evidence>
<feature type="transmembrane region" description="Helical" evidence="8">
    <location>
        <begin position="49"/>
        <end position="76"/>
    </location>
</feature>
<dbReference type="PATRIC" id="fig|504832.7.peg.2982"/>
<evidence type="ECO:0000256" key="3">
    <source>
        <dbReference type="ARBA" id="ARBA00022448"/>
    </source>
</evidence>
<dbReference type="STRING" id="504832.OCA5_c28250"/>
<dbReference type="GO" id="GO:0005886">
    <property type="term" value="C:plasma membrane"/>
    <property type="evidence" value="ECO:0007669"/>
    <property type="project" value="UniProtKB-SubCell"/>
</dbReference>
<name>F8BWP7_AFIC5</name>
<accession>F8BWP7</accession>
<keyword evidence="7 8" id="KW-0472">Membrane</keyword>
<feature type="transmembrane region" description="Helical" evidence="8">
    <location>
        <begin position="88"/>
        <end position="108"/>
    </location>
</feature>
<dbReference type="Pfam" id="PF03595">
    <property type="entry name" value="SLAC1"/>
    <property type="match status" value="1"/>
</dbReference>
<keyword evidence="4" id="KW-1003">Cell membrane</keyword>
<evidence type="ECO:0000256" key="4">
    <source>
        <dbReference type="ARBA" id="ARBA00022475"/>
    </source>
</evidence>
<dbReference type="GO" id="GO:0000319">
    <property type="term" value="F:sulfite transmembrane transporter activity"/>
    <property type="evidence" value="ECO:0007669"/>
    <property type="project" value="TreeGrafter"/>
</dbReference>
<dbReference type="InterPro" id="IPR004695">
    <property type="entry name" value="SLAC1/Mae1/Ssu1/TehA"/>
</dbReference>
<feature type="transmembrane region" description="Helical" evidence="8">
    <location>
        <begin position="260"/>
        <end position="280"/>
    </location>
</feature>
<evidence type="ECO:0000256" key="5">
    <source>
        <dbReference type="ARBA" id="ARBA00022692"/>
    </source>
</evidence>
<dbReference type="InterPro" id="IPR038665">
    <property type="entry name" value="Voltage-dep_anion_channel_sf"/>
</dbReference>
<comment type="similarity">
    <text evidence="2">Belongs to the tellurite-resistance/dicarboxylate transporter (TDT) family.</text>
</comment>
<dbReference type="PANTHER" id="PTHR31686">
    <property type="match status" value="1"/>
</dbReference>
<evidence type="ECO:0000313" key="9">
    <source>
        <dbReference type="EMBL" id="AEI07517.1"/>
    </source>
</evidence>
<keyword evidence="5 8" id="KW-0812">Transmembrane</keyword>
<protein>
    <submittedName>
        <fullName evidence="9">C4-dicarboxylate transporter/malic acid transport protein</fullName>
    </submittedName>
</protein>
<feature type="transmembrane region" description="Helical" evidence="8">
    <location>
        <begin position="220"/>
        <end position="240"/>
    </location>
</feature>
<dbReference type="RefSeq" id="WP_013913305.1">
    <property type="nucleotide sequence ID" value="NC_011386.1"/>
</dbReference>
<dbReference type="InterPro" id="IPR051629">
    <property type="entry name" value="Sulfite_efflux_TDT"/>
</dbReference>
<evidence type="ECO:0000256" key="1">
    <source>
        <dbReference type="ARBA" id="ARBA00004651"/>
    </source>
</evidence>
<feature type="transmembrane region" description="Helical" evidence="8">
    <location>
        <begin position="114"/>
        <end position="139"/>
    </location>
</feature>
<evidence type="ECO:0000256" key="6">
    <source>
        <dbReference type="ARBA" id="ARBA00022989"/>
    </source>
</evidence>
<feature type="transmembrane region" description="Helical" evidence="8">
    <location>
        <begin position="326"/>
        <end position="347"/>
    </location>
</feature>
<keyword evidence="10" id="KW-1185">Reference proteome</keyword>
<dbReference type="Gene3D" id="1.50.10.150">
    <property type="entry name" value="Voltage-dependent anion channel"/>
    <property type="match status" value="1"/>
</dbReference>
<dbReference type="PANTHER" id="PTHR31686:SF1">
    <property type="entry name" value="SULFITE EFFLUX PUMP SSU1"/>
    <property type="match status" value="1"/>
</dbReference>
<proteinExistence type="inferred from homology"/>
<organism evidence="9 10">
    <name type="scientific">Afipia carboxidovorans (strain ATCC 49405 / DSM 1227 / KCTC 32145 / OM5)</name>
    <name type="common">Oligotropha carboxidovorans</name>
    <dbReference type="NCBI Taxonomy" id="504832"/>
    <lineage>
        <taxon>Bacteria</taxon>
        <taxon>Pseudomonadati</taxon>
        <taxon>Pseudomonadota</taxon>
        <taxon>Alphaproteobacteria</taxon>
        <taxon>Hyphomicrobiales</taxon>
        <taxon>Nitrobacteraceae</taxon>
        <taxon>Afipia</taxon>
    </lineage>
</organism>
<dbReference type="EMBL" id="CP002826">
    <property type="protein sequence ID" value="AEI07517.1"/>
    <property type="molecule type" value="Genomic_DNA"/>
</dbReference>
<feature type="transmembrane region" description="Helical" evidence="8">
    <location>
        <begin position="151"/>
        <end position="175"/>
    </location>
</feature>
<keyword evidence="6 8" id="KW-1133">Transmembrane helix</keyword>
<evidence type="ECO:0000256" key="7">
    <source>
        <dbReference type="ARBA" id="ARBA00023136"/>
    </source>
</evidence>
<dbReference type="KEGG" id="ocg:OCA5_c28250"/>
<feature type="transmembrane region" description="Helical" evidence="8">
    <location>
        <begin position="287"/>
        <end position="306"/>
    </location>
</feature>
<feature type="transmembrane region" description="Helical" evidence="8">
    <location>
        <begin position="23"/>
        <end position="43"/>
    </location>
</feature>
<gene>
    <name evidence="9" type="ordered locus">OCA5_c28250</name>
</gene>
<dbReference type="OrthoDB" id="958273at2"/>
<dbReference type="HOGENOM" id="CLU_052472_0_0_5"/>
<comment type="subcellular location">
    <subcellularLocation>
        <location evidence="1">Cell membrane</location>
        <topology evidence="1">Multi-pass membrane protein</topology>
    </subcellularLocation>
</comment>
<dbReference type="Proteomes" id="UP000007730">
    <property type="component" value="Chromosome"/>
</dbReference>
<keyword evidence="3" id="KW-0813">Transport</keyword>
<dbReference type="CDD" id="cd09319">
    <property type="entry name" value="TDT_like_1"/>
    <property type="match status" value="1"/>
</dbReference>
<evidence type="ECO:0000256" key="2">
    <source>
        <dbReference type="ARBA" id="ARBA00008566"/>
    </source>
</evidence>
<sequence>MAETAAITARDCYATCRTWIETLFPGYFALVMATGIIANAMWFEGHRGISNVLLVVNVVAFVVLLAMTLLRGLVFFRALWRDLTDPKLVFAFFTLVAATDVLGVGLGLRGYGSVALVMWFAALGLWLALTYLGFTVLILGNGTERTDIIFGGWLIAIVATEAVALHGVFVAPYFGASAAQLVLFSHMLWGVGVVLYAIFIVLFAHRVFFAPVKPEHLTPILWVVMGAAAISTNAGAVLIVTDVAQPFLTAMRPFVEGATLVMWAWATWWIPLLVAFGIWTHIVHRQPLTYTPLFWSLVFPLGMYALASLRLAQAADIGALAALSRVMVWIALAAWSLTAVGLVVTLWRHWQRGEGGASGCVPRRATGVVKLP</sequence>
<feature type="transmembrane region" description="Helical" evidence="8">
    <location>
        <begin position="187"/>
        <end position="208"/>
    </location>
</feature>
<reference evidence="9 10" key="1">
    <citation type="journal article" date="2011" name="J. Bacteriol.">
        <title>Complete genome sequences of the chemolithoautotrophic Oligotropha carboxidovorans strains OM4 and OM5.</title>
        <authorList>
            <person name="Volland S."/>
            <person name="Rachinger M."/>
            <person name="Strittmatter A."/>
            <person name="Daniel R."/>
            <person name="Gottschalk G."/>
            <person name="Meyer O."/>
        </authorList>
    </citation>
    <scope>NUCLEOTIDE SEQUENCE [LARGE SCALE GENOMIC DNA]</scope>
    <source>
        <strain evidence="10">ATCC 49405 / DSM 1227 / KCTC 32145 / OM5</strain>
    </source>
</reference>
<dbReference type="eggNOG" id="COG1275">
    <property type="taxonomic scope" value="Bacteria"/>
</dbReference>
<evidence type="ECO:0000313" key="10">
    <source>
        <dbReference type="Proteomes" id="UP000007730"/>
    </source>
</evidence>